<dbReference type="CDD" id="cd00077">
    <property type="entry name" value="HDc"/>
    <property type="match status" value="1"/>
</dbReference>
<reference evidence="2" key="1">
    <citation type="submission" date="2019-08" db="EMBL/GenBank/DDBJ databases">
        <authorList>
            <person name="Kucharzyk K."/>
            <person name="Murdoch R.W."/>
            <person name="Higgins S."/>
            <person name="Loffler F."/>
        </authorList>
    </citation>
    <scope>NUCLEOTIDE SEQUENCE</scope>
</reference>
<evidence type="ECO:0000259" key="1">
    <source>
        <dbReference type="PROSITE" id="PS51832"/>
    </source>
</evidence>
<feature type="domain" description="HD-GYP" evidence="1">
    <location>
        <begin position="113"/>
        <end position="308"/>
    </location>
</feature>
<name>A0A644YJN1_9ZZZZ</name>
<protein>
    <recommendedName>
        <fullName evidence="1">HD-GYP domain-containing protein</fullName>
    </recommendedName>
</protein>
<dbReference type="InterPro" id="IPR037522">
    <property type="entry name" value="HD_GYP_dom"/>
</dbReference>
<proteinExistence type="predicted"/>
<dbReference type="EMBL" id="VSSQ01005294">
    <property type="protein sequence ID" value="MPM28590.1"/>
    <property type="molecule type" value="Genomic_DNA"/>
</dbReference>
<dbReference type="SUPFAM" id="SSF109604">
    <property type="entry name" value="HD-domain/PDEase-like"/>
    <property type="match status" value="1"/>
</dbReference>
<dbReference type="PANTHER" id="PTHR43155">
    <property type="entry name" value="CYCLIC DI-GMP PHOSPHODIESTERASE PA4108-RELATED"/>
    <property type="match status" value="1"/>
</dbReference>
<comment type="caution">
    <text evidence="2">The sequence shown here is derived from an EMBL/GenBank/DDBJ whole genome shotgun (WGS) entry which is preliminary data.</text>
</comment>
<dbReference type="Pfam" id="PF13487">
    <property type="entry name" value="HD_5"/>
    <property type="match status" value="1"/>
</dbReference>
<dbReference type="PROSITE" id="PS51832">
    <property type="entry name" value="HD_GYP"/>
    <property type="match status" value="1"/>
</dbReference>
<dbReference type="PANTHER" id="PTHR43155:SF2">
    <property type="entry name" value="CYCLIC DI-GMP PHOSPHODIESTERASE PA4108"/>
    <property type="match status" value="1"/>
</dbReference>
<sequence>MEGITFHRLGQSFEESGGGGPATVLLSKQGNLEIMSHKIGSEFVVWLMPASDPAAMEFFFVYEGGVELALDDGVVALGPGESFTVSGLAREIPVKMLGDTRILYVTNCPAFESVAQFEESLLALLVRINEKDHYTYKHSGSVLKYALCLYDAMESKMETVSRNDMAVAALFHDVGKCFIPVEILQKPEALEPAETRYILRHPLDSGRMLRAEFGEAVAETAMNHHERLDGSGYPRGLTSEDIGLPARIIAVADAFDAMTTFRGYNRVKTFEEAAEELCGLEEIFDGAVAETLRQLVNNGTIKKEEKEETEPDEQTR</sequence>
<dbReference type="AlphaFoldDB" id="A0A644YJN1"/>
<organism evidence="2">
    <name type="scientific">bioreactor metagenome</name>
    <dbReference type="NCBI Taxonomy" id="1076179"/>
    <lineage>
        <taxon>unclassified sequences</taxon>
        <taxon>metagenomes</taxon>
        <taxon>ecological metagenomes</taxon>
    </lineage>
</organism>
<gene>
    <name evidence="2" type="ORF">SDC9_75116</name>
</gene>
<dbReference type="SMART" id="SM00471">
    <property type="entry name" value="HDc"/>
    <property type="match status" value="1"/>
</dbReference>
<evidence type="ECO:0000313" key="2">
    <source>
        <dbReference type="EMBL" id="MPM28590.1"/>
    </source>
</evidence>
<dbReference type="InterPro" id="IPR003607">
    <property type="entry name" value="HD/PDEase_dom"/>
</dbReference>
<accession>A0A644YJN1</accession>
<dbReference type="Gene3D" id="1.10.3210.10">
    <property type="entry name" value="Hypothetical protein af1432"/>
    <property type="match status" value="1"/>
</dbReference>